<evidence type="ECO:0000313" key="1">
    <source>
        <dbReference type="EMBL" id="KEO71900.1"/>
    </source>
</evidence>
<sequence length="900" mass="102780">MIIRYILSIQIILVFNLTPLLAQGIWDKIEKKPQTFDINKVEYLESEDIRLGILASTQTVASLNPKNDLSFDFVPSELLDIRNRDSLYHLGDINIMYQVKGEDIWKSFSTAHQRVAQGNHSSVHSTNIKMPNGNNTPITIQRNWKSAGKGILLEFVITNKSTTDIEIGYLGIPMIFDNVLHGKDLEQAHLEKVFYDPYIGADAGYLQVVRLHGKSPVLLVLPNKNAGFEAYNPLLDDLTPRNITFEGFHDWVIHSKALADTKWNKAQPWVNPSSKVLKPGESYQSSLKLVLTDNIRTIETTLSENDRPVAVGFPGYVVPMDINADLRIKTSSPIKNIQVYPEGAIEISRSKDKDVNEWLTYQVKGKKWGRASVNIEYENGLNQVISYKIIEPEAEVVKKIGHFLTNEQWYENEKDLFGRDKSIISYDYEKKKQVVEDSRAWIAGLSDEAGAGSWLAAFMKQILEPEKEEINKLNQFVNHVMWGGLQLHEGDQKYGVRKSMFYYEPTLMPEGTYSEDVNYGTWAAWSKEHAESIGRSYNYPHVAAAHWVMYKMARYHENVDLDHSWDWYLTNAYHTSMAMVELAPHYAQYGQMEGTVFLLILEDLKREGFIDFSRELEALMRKRTDGWVALAYPFGSEMPWDSTGQEEVYMWTDYFGFTEKSDATLNAILAYMPTVPHWGYNGSARRYWDFLYGGKLQRVERQLHHYGSALNAIPVMKEFTKNPTDLYLLRVAYGGLLGGISNITQDGFGPAAFHSFPDFLDIDAYSGDYGSGFFGYAINSKSILMNDMDFGWMGFGGNIISDSDNINMDITSGGRNKFYLAPEKTMIIMEAGKIESVNYHPKERKLKLYLERKNQLTPYAYFRIESEYTGGFDLSNYPKINKDVYKVTLDEGSAAIEISF</sequence>
<name>A0A074KUF0_9BACT</name>
<protein>
    <submittedName>
        <fullName evidence="1">Uncharacterized protein</fullName>
    </submittedName>
</protein>
<comment type="caution">
    <text evidence="1">The sequence shown here is derived from an EMBL/GenBank/DDBJ whole genome shotgun (WGS) entry which is preliminary data.</text>
</comment>
<evidence type="ECO:0000313" key="2">
    <source>
        <dbReference type="Proteomes" id="UP000027821"/>
    </source>
</evidence>
<dbReference type="eggNOG" id="ENOG502Z7QN">
    <property type="taxonomic scope" value="Bacteria"/>
</dbReference>
<dbReference type="STRING" id="1048983.EL17_20505"/>
<accession>A0A074KUF0</accession>
<gene>
    <name evidence="1" type="ORF">EL17_20505</name>
</gene>
<reference evidence="1 2" key="1">
    <citation type="submission" date="2014-04" db="EMBL/GenBank/DDBJ databases">
        <title>Characterization and application of a salt tolerant electro-active bacterium.</title>
        <authorList>
            <person name="Yang L."/>
            <person name="Wei S."/>
            <person name="Tay Q.X.M."/>
        </authorList>
    </citation>
    <scope>NUCLEOTIDE SEQUENCE [LARGE SCALE GENOMIC DNA]</scope>
    <source>
        <strain evidence="1 2">LY1</strain>
    </source>
</reference>
<proteinExistence type="predicted"/>
<dbReference type="EMBL" id="JMIH01000034">
    <property type="protein sequence ID" value="KEO71900.1"/>
    <property type="molecule type" value="Genomic_DNA"/>
</dbReference>
<dbReference type="Pfam" id="PF18951">
    <property type="entry name" value="DUF5695"/>
    <property type="match status" value="1"/>
</dbReference>
<dbReference type="InterPro" id="IPR043750">
    <property type="entry name" value="DUF5695"/>
</dbReference>
<organism evidence="1 2">
    <name type="scientific">Anditalea andensis</name>
    <dbReference type="NCBI Taxonomy" id="1048983"/>
    <lineage>
        <taxon>Bacteria</taxon>
        <taxon>Pseudomonadati</taxon>
        <taxon>Bacteroidota</taxon>
        <taxon>Cytophagia</taxon>
        <taxon>Cytophagales</taxon>
        <taxon>Cytophagaceae</taxon>
        <taxon>Anditalea</taxon>
    </lineage>
</organism>
<keyword evidence="2" id="KW-1185">Reference proteome</keyword>
<dbReference type="AlphaFoldDB" id="A0A074KUF0"/>
<dbReference type="Proteomes" id="UP000027821">
    <property type="component" value="Unassembled WGS sequence"/>
</dbReference>